<evidence type="ECO:0000313" key="2">
    <source>
        <dbReference type="EMBL" id="ETN81689.1"/>
    </source>
</evidence>
<keyword evidence="1" id="KW-0812">Transmembrane</keyword>
<evidence type="ECO:0000256" key="1">
    <source>
        <dbReference type="SAM" id="Phobius"/>
    </source>
</evidence>
<gene>
    <name evidence="2" type="ORF">NECAME_17846</name>
</gene>
<accession>W2TJB7</accession>
<reference evidence="3" key="1">
    <citation type="journal article" date="2014" name="Nat. Genet.">
        <title>Genome of the human hookworm Necator americanus.</title>
        <authorList>
            <person name="Tang Y.T."/>
            <person name="Gao X."/>
            <person name="Rosa B.A."/>
            <person name="Abubucker S."/>
            <person name="Hallsworth-Pepin K."/>
            <person name="Martin J."/>
            <person name="Tyagi R."/>
            <person name="Heizer E."/>
            <person name="Zhang X."/>
            <person name="Bhonagiri-Palsikar V."/>
            <person name="Minx P."/>
            <person name="Warren W.C."/>
            <person name="Wang Q."/>
            <person name="Zhan B."/>
            <person name="Hotez P.J."/>
            <person name="Sternberg P.W."/>
            <person name="Dougall A."/>
            <person name="Gaze S.T."/>
            <person name="Mulvenna J."/>
            <person name="Sotillo J."/>
            <person name="Ranganathan S."/>
            <person name="Rabelo E.M."/>
            <person name="Wilson R.K."/>
            <person name="Felgner P.L."/>
            <person name="Bethony J."/>
            <person name="Hawdon J.M."/>
            <person name="Gasser R.B."/>
            <person name="Loukas A."/>
            <person name="Mitreva M."/>
        </authorList>
    </citation>
    <scope>NUCLEOTIDE SEQUENCE [LARGE SCALE GENOMIC DNA]</scope>
</reference>
<proteinExistence type="predicted"/>
<dbReference type="Proteomes" id="UP000053676">
    <property type="component" value="Unassembled WGS sequence"/>
</dbReference>
<keyword evidence="1" id="KW-0472">Membrane</keyword>
<feature type="non-terminal residue" evidence="2">
    <location>
        <position position="196"/>
    </location>
</feature>
<feature type="transmembrane region" description="Helical" evidence="1">
    <location>
        <begin position="157"/>
        <end position="184"/>
    </location>
</feature>
<evidence type="ECO:0008006" key="4">
    <source>
        <dbReference type="Google" id="ProtNLM"/>
    </source>
</evidence>
<dbReference type="OrthoDB" id="5818583at2759"/>
<organism evidence="2 3">
    <name type="scientific">Necator americanus</name>
    <name type="common">Human hookworm</name>
    <dbReference type="NCBI Taxonomy" id="51031"/>
    <lineage>
        <taxon>Eukaryota</taxon>
        <taxon>Metazoa</taxon>
        <taxon>Ecdysozoa</taxon>
        <taxon>Nematoda</taxon>
        <taxon>Chromadorea</taxon>
        <taxon>Rhabditida</taxon>
        <taxon>Rhabditina</taxon>
        <taxon>Rhabditomorpha</taxon>
        <taxon>Strongyloidea</taxon>
        <taxon>Ancylostomatidae</taxon>
        <taxon>Bunostominae</taxon>
        <taxon>Necator</taxon>
    </lineage>
</organism>
<evidence type="ECO:0000313" key="3">
    <source>
        <dbReference type="Proteomes" id="UP000053676"/>
    </source>
</evidence>
<dbReference type="KEGG" id="nai:NECAME_17846"/>
<sequence>MIEVEHRDVRDLTNVAAISYLKSISPKVFRQTQSAKMSLPWYTDVNNAEFFFEEVECSEVKVGVVPELLVTTANPFQRQFDTSARMGVISSSQGLGNGQNIVRTALVDQRVNTVDPSFYDCFYGIANTQATVVERCYKDIGCCQYGCCHNHDWHNKYGWAVALIVIFCILVVIAVAIWLIVWLINRAKDKRQKREI</sequence>
<name>W2TJB7_NECAM</name>
<dbReference type="AlphaFoldDB" id="W2TJB7"/>
<protein>
    <recommendedName>
        <fullName evidence="4">CX domain-containing protein</fullName>
    </recommendedName>
</protein>
<dbReference type="EMBL" id="KI658647">
    <property type="protein sequence ID" value="ETN81689.1"/>
    <property type="molecule type" value="Genomic_DNA"/>
</dbReference>
<keyword evidence="3" id="KW-1185">Reference proteome</keyword>
<dbReference type="OMA" id="CSDGCCK"/>
<keyword evidence="1" id="KW-1133">Transmembrane helix</keyword>